<proteinExistence type="predicted"/>
<evidence type="ECO:0000313" key="3">
    <source>
        <dbReference type="Proteomes" id="UP001385951"/>
    </source>
</evidence>
<feature type="region of interest" description="Disordered" evidence="1">
    <location>
        <begin position="193"/>
        <end position="219"/>
    </location>
</feature>
<sequence>MNNIPSSTSSQSKSPTNQTPSFGRRNVANESLPYDDGRLHAVEGAVTAALSTPHDAILSGLRGSQHTPDHASPLHSEMNSLPQPAPRMSSLPSAGSVERDGSQSGEGILNGRRSTAGHIHGVSLERDALYDPFTGALAGVILPHPSAQPLDGKKSDAEFNQAKDDLWCHLGRIRELQSQIAGMHVQMEGLGLNDGTRGGPKRHGAASTRIGPDSIGVDDWVDGGEDEHITKAEKDTEFSHLSESFGGRKVAIDDVMDKLDELSRALTTFHALPTPVVDFSGPASGHSTRGTQSTTPILQSPSPPFSHPNSPTLSPPLSPIQTKTKIPSQLKMASLGKSPLVMKPLSESPIQEQSPHRKGV</sequence>
<feature type="compositionally biased region" description="Low complexity" evidence="1">
    <location>
        <begin position="1"/>
        <end position="21"/>
    </location>
</feature>
<gene>
    <name evidence="2" type="ORF">QCA50_002143</name>
</gene>
<reference evidence="2 3" key="1">
    <citation type="submission" date="2022-09" db="EMBL/GenBank/DDBJ databases">
        <authorList>
            <person name="Palmer J.M."/>
        </authorList>
    </citation>
    <scope>NUCLEOTIDE SEQUENCE [LARGE SCALE GENOMIC DNA]</scope>
    <source>
        <strain evidence="2 3">DSM 7382</strain>
    </source>
</reference>
<dbReference type="AlphaFoldDB" id="A0AAW0GUQ9"/>
<organism evidence="2 3">
    <name type="scientific">Cerrena zonata</name>
    <dbReference type="NCBI Taxonomy" id="2478898"/>
    <lineage>
        <taxon>Eukaryota</taxon>
        <taxon>Fungi</taxon>
        <taxon>Dikarya</taxon>
        <taxon>Basidiomycota</taxon>
        <taxon>Agaricomycotina</taxon>
        <taxon>Agaricomycetes</taxon>
        <taxon>Polyporales</taxon>
        <taxon>Cerrenaceae</taxon>
        <taxon>Cerrena</taxon>
    </lineage>
</organism>
<evidence type="ECO:0000256" key="1">
    <source>
        <dbReference type="SAM" id="MobiDB-lite"/>
    </source>
</evidence>
<feature type="region of interest" description="Disordered" evidence="1">
    <location>
        <begin position="1"/>
        <end position="35"/>
    </location>
</feature>
<comment type="caution">
    <text evidence="2">The sequence shown here is derived from an EMBL/GenBank/DDBJ whole genome shotgun (WGS) entry which is preliminary data.</text>
</comment>
<protein>
    <submittedName>
        <fullName evidence="2">Uncharacterized protein</fullName>
    </submittedName>
</protein>
<feature type="compositionally biased region" description="Polar residues" evidence="1">
    <location>
        <begin position="285"/>
        <end position="299"/>
    </location>
</feature>
<keyword evidence="3" id="KW-1185">Reference proteome</keyword>
<dbReference type="EMBL" id="JASBNA010000002">
    <property type="protein sequence ID" value="KAK7694955.1"/>
    <property type="molecule type" value="Genomic_DNA"/>
</dbReference>
<evidence type="ECO:0000313" key="2">
    <source>
        <dbReference type="EMBL" id="KAK7694955.1"/>
    </source>
</evidence>
<feature type="region of interest" description="Disordered" evidence="1">
    <location>
        <begin position="279"/>
        <end position="360"/>
    </location>
</feature>
<dbReference type="Proteomes" id="UP001385951">
    <property type="component" value="Unassembled WGS sequence"/>
</dbReference>
<feature type="region of interest" description="Disordered" evidence="1">
    <location>
        <begin position="58"/>
        <end position="114"/>
    </location>
</feature>
<name>A0AAW0GUQ9_9APHY</name>
<accession>A0AAW0GUQ9</accession>